<keyword evidence="3" id="KW-1185">Reference proteome</keyword>
<dbReference type="OrthoDB" id="642536at2759"/>
<sequence>MEMEFYDRIPKHMWDLVIFPRLSLKDLIRLGALCHSWRSIAAEIQRYLHPLPWLMISRDVDKQIGTFYSLSEAKTYNLKLPDLVLESYCCGTSQGFLIIANWKNNFIFNPFSQTRIDIPRQYVPPEYESDVLDQIRFYLKKAIILPTPDINTVSQCVVVSGLSSDLAIIEICRSQDPEWAIFGVDKKERVDYESGKELVFYLDSSSDDDEEEEIIIGLEPIRKDDEWSFSDILFYKGMLHGLTQANGLVRFELPHDDLKQPLDYTVLNVRPMSKPTDTRFKDVSSYLVDSCGELLMVYRYSNPCNDAKNIRNVTKKFVVYKLDQSSKPFQWVQLQSLGDQILFLGRSSSMSISAAGVPGFKGNCIYFTDDIWPYFFNGFEPIYRNSDNGVFYLDDGRIESFFNSDESYSFNLAPVWLTPNWISSGK</sequence>
<dbReference type="Proteomes" id="UP000230069">
    <property type="component" value="Unassembled WGS sequence"/>
</dbReference>
<dbReference type="SUPFAM" id="SSF81383">
    <property type="entry name" value="F-box domain"/>
    <property type="match status" value="1"/>
</dbReference>
<reference evidence="2 3" key="1">
    <citation type="submission" date="2017-09" db="EMBL/GenBank/DDBJ databases">
        <title>WGS assembly of Aquilegia coerulea Goldsmith.</title>
        <authorList>
            <person name="Hodges S."/>
            <person name="Kramer E."/>
            <person name="Nordborg M."/>
            <person name="Tomkins J."/>
            <person name="Borevitz J."/>
            <person name="Derieg N."/>
            <person name="Yan J."/>
            <person name="Mihaltcheva S."/>
            <person name="Hayes R.D."/>
            <person name="Rokhsar D."/>
        </authorList>
    </citation>
    <scope>NUCLEOTIDE SEQUENCE [LARGE SCALE GENOMIC DNA]</scope>
    <source>
        <strain evidence="3">cv. Goldsmith</strain>
    </source>
</reference>
<dbReference type="Pfam" id="PF03478">
    <property type="entry name" value="Beta-prop_KIB1-4"/>
    <property type="match status" value="1"/>
</dbReference>
<evidence type="ECO:0000313" key="3">
    <source>
        <dbReference type="Proteomes" id="UP000230069"/>
    </source>
</evidence>
<protein>
    <recommendedName>
        <fullName evidence="1">KIB1-4 beta-propeller domain-containing protein</fullName>
    </recommendedName>
</protein>
<dbReference type="InterPro" id="IPR050942">
    <property type="entry name" value="F-box_BR-signaling"/>
</dbReference>
<dbReference type="InterPro" id="IPR036047">
    <property type="entry name" value="F-box-like_dom_sf"/>
</dbReference>
<name>A0A2G5F643_AQUCA</name>
<feature type="domain" description="KIB1-4 beta-propeller" evidence="1">
    <location>
        <begin position="67"/>
        <end position="391"/>
    </location>
</feature>
<accession>A0A2G5F643</accession>
<dbReference type="STRING" id="218851.A0A2G5F643"/>
<evidence type="ECO:0000259" key="1">
    <source>
        <dbReference type="Pfam" id="PF03478"/>
    </source>
</evidence>
<dbReference type="Gene3D" id="1.20.1280.50">
    <property type="match status" value="1"/>
</dbReference>
<dbReference type="EMBL" id="KZ305019">
    <property type="protein sequence ID" value="PIA63462.1"/>
    <property type="molecule type" value="Genomic_DNA"/>
</dbReference>
<evidence type="ECO:0000313" key="2">
    <source>
        <dbReference type="EMBL" id="PIA63462.1"/>
    </source>
</evidence>
<organism evidence="2 3">
    <name type="scientific">Aquilegia coerulea</name>
    <name type="common">Rocky mountain columbine</name>
    <dbReference type="NCBI Taxonomy" id="218851"/>
    <lineage>
        <taxon>Eukaryota</taxon>
        <taxon>Viridiplantae</taxon>
        <taxon>Streptophyta</taxon>
        <taxon>Embryophyta</taxon>
        <taxon>Tracheophyta</taxon>
        <taxon>Spermatophyta</taxon>
        <taxon>Magnoliopsida</taxon>
        <taxon>Ranunculales</taxon>
        <taxon>Ranunculaceae</taxon>
        <taxon>Thalictroideae</taxon>
        <taxon>Aquilegia</taxon>
    </lineage>
</organism>
<gene>
    <name evidence="2" type="ORF">AQUCO_00201065v1</name>
</gene>
<dbReference type="InterPro" id="IPR005174">
    <property type="entry name" value="KIB1-4_b-propeller"/>
</dbReference>
<proteinExistence type="predicted"/>
<dbReference type="InParanoid" id="A0A2G5F643"/>
<dbReference type="CDD" id="cd09917">
    <property type="entry name" value="F-box_SF"/>
    <property type="match status" value="1"/>
</dbReference>
<dbReference type="AlphaFoldDB" id="A0A2G5F643"/>
<dbReference type="PANTHER" id="PTHR44259">
    <property type="entry name" value="OS07G0183000 PROTEIN-RELATED"/>
    <property type="match status" value="1"/>
</dbReference>